<sequence>MSRFNWADAIQKKKSIDVMQGLKRTELYYWVGIVASVPFVVVGLAMMFVASDGDARQMIWGLFFAVMGFMEIMYMKLWAQVRIGMFMAVWDRQKWVEDEINKSESEDF</sequence>
<dbReference type="AlphaFoldDB" id="A0A517YSX2"/>
<feature type="transmembrane region" description="Helical" evidence="1">
    <location>
        <begin position="27"/>
        <end position="51"/>
    </location>
</feature>
<dbReference type="Proteomes" id="UP000317369">
    <property type="component" value="Chromosome"/>
</dbReference>
<evidence type="ECO:0000313" key="2">
    <source>
        <dbReference type="EMBL" id="QDU33329.1"/>
    </source>
</evidence>
<evidence type="ECO:0000256" key="1">
    <source>
        <dbReference type="SAM" id="Phobius"/>
    </source>
</evidence>
<dbReference type="KEGG" id="pcor:KS4_13750"/>
<proteinExistence type="predicted"/>
<organism evidence="2 3">
    <name type="scientific">Poriferisphaera corsica</name>
    <dbReference type="NCBI Taxonomy" id="2528020"/>
    <lineage>
        <taxon>Bacteria</taxon>
        <taxon>Pseudomonadati</taxon>
        <taxon>Planctomycetota</taxon>
        <taxon>Phycisphaerae</taxon>
        <taxon>Phycisphaerales</taxon>
        <taxon>Phycisphaeraceae</taxon>
        <taxon>Poriferisphaera</taxon>
    </lineage>
</organism>
<dbReference type="EMBL" id="CP036425">
    <property type="protein sequence ID" value="QDU33329.1"/>
    <property type="molecule type" value="Genomic_DNA"/>
</dbReference>
<dbReference type="RefSeq" id="WP_145076276.1">
    <property type="nucleotide sequence ID" value="NZ_CP036425.1"/>
</dbReference>
<keyword evidence="1" id="KW-0472">Membrane</keyword>
<reference evidence="2 3" key="1">
    <citation type="submission" date="2019-02" db="EMBL/GenBank/DDBJ databases">
        <title>Deep-cultivation of Planctomycetes and their phenomic and genomic characterization uncovers novel biology.</title>
        <authorList>
            <person name="Wiegand S."/>
            <person name="Jogler M."/>
            <person name="Boedeker C."/>
            <person name="Pinto D."/>
            <person name="Vollmers J."/>
            <person name="Rivas-Marin E."/>
            <person name="Kohn T."/>
            <person name="Peeters S.H."/>
            <person name="Heuer A."/>
            <person name="Rast P."/>
            <person name="Oberbeckmann S."/>
            <person name="Bunk B."/>
            <person name="Jeske O."/>
            <person name="Meyerdierks A."/>
            <person name="Storesund J.E."/>
            <person name="Kallscheuer N."/>
            <person name="Luecker S."/>
            <person name="Lage O.M."/>
            <person name="Pohl T."/>
            <person name="Merkel B.J."/>
            <person name="Hornburger P."/>
            <person name="Mueller R.-W."/>
            <person name="Bruemmer F."/>
            <person name="Labrenz M."/>
            <person name="Spormann A.M."/>
            <person name="Op den Camp H."/>
            <person name="Overmann J."/>
            <person name="Amann R."/>
            <person name="Jetten M.S.M."/>
            <person name="Mascher T."/>
            <person name="Medema M.H."/>
            <person name="Devos D.P."/>
            <person name="Kaster A.-K."/>
            <person name="Ovreas L."/>
            <person name="Rohde M."/>
            <person name="Galperin M.Y."/>
            <person name="Jogler C."/>
        </authorList>
    </citation>
    <scope>NUCLEOTIDE SEQUENCE [LARGE SCALE GENOMIC DNA]</scope>
    <source>
        <strain evidence="2 3">KS4</strain>
    </source>
</reference>
<name>A0A517YSX2_9BACT</name>
<gene>
    <name evidence="2" type="ORF">KS4_13750</name>
</gene>
<feature type="transmembrane region" description="Helical" evidence="1">
    <location>
        <begin position="57"/>
        <end position="77"/>
    </location>
</feature>
<accession>A0A517YSX2</accession>
<keyword evidence="3" id="KW-1185">Reference proteome</keyword>
<keyword evidence="1" id="KW-1133">Transmembrane helix</keyword>
<evidence type="ECO:0000313" key="3">
    <source>
        <dbReference type="Proteomes" id="UP000317369"/>
    </source>
</evidence>
<protein>
    <submittedName>
        <fullName evidence="2">Uncharacterized protein</fullName>
    </submittedName>
</protein>
<keyword evidence="1" id="KW-0812">Transmembrane</keyword>